<dbReference type="AlphaFoldDB" id="A0A0G0ZH37"/>
<accession>A0A0G0ZH37</accession>
<dbReference type="EMBL" id="LCDD01000001">
    <property type="protein sequence ID" value="KKS47994.1"/>
    <property type="molecule type" value="Genomic_DNA"/>
</dbReference>
<dbReference type="Proteomes" id="UP000034320">
    <property type="component" value="Unassembled WGS sequence"/>
</dbReference>
<evidence type="ECO:0000313" key="2">
    <source>
        <dbReference type="Proteomes" id="UP000034320"/>
    </source>
</evidence>
<name>A0A0G0ZH37_9BACT</name>
<organism evidence="1 2">
    <name type="scientific">Candidatus Gottesmanbacteria bacterium GW2011_GWA2_42_18</name>
    <dbReference type="NCBI Taxonomy" id="1618442"/>
    <lineage>
        <taxon>Bacteria</taxon>
        <taxon>Candidatus Gottesmaniibacteriota</taxon>
    </lineage>
</organism>
<protein>
    <submittedName>
        <fullName evidence="1">Uncharacterized protein</fullName>
    </submittedName>
</protein>
<reference evidence="1 2" key="1">
    <citation type="journal article" date="2015" name="Nature">
        <title>rRNA introns, odd ribosomes, and small enigmatic genomes across a large radiation of phyla.</title>
        <authorList>
            <person name="Brown C.T."/>
            <person name="Hug L.A."/>
            <person name="Thomas B.C."/>
            <person name="Sharon I."/>
            <person name="Castelle C.J."/>
            <person name="Singh A."/>
            <person name="Wilkins M.J."/>
            <person name="Williams K.H."/>
            <person name="Banfield J.F."/>
        </authorList>
    </citation>
    <scope>NUCLEOTIDE SEQUENCE [LARGE SCALE GENOMIC DNA]</scope>
</reference>
<proteinExistence type="predicted"/>
<sequence>MATEGPPLSTATAEWKAPVASVFIPGTYKIPDSKLSQAEIEKQEIIMAIENLPLGWLGYEQGYVSERSKVAAHEKKHIDALGTSNVIWWSTLPKGDSLGRTIPRQGVPEGEFIIAAAAGSLDTVFGKAQGYQGDFSQIIFADWKSGRSGGVSIPLARMEAQNRVSKKNPDADLEARVCLLMAKVGEGPGWLIEEIEARARIELKAEKLGLTYLLEGKQFTEKPKFKEIEELPANYIIIKVYPDGRAIEEIYIDNELKMKKCFICGQEAGAGHNCRKKKSHQVFPIPGYLL</sequence>
<evidence type="ECO:0000313" key="1">
    <source>
        <dbReference type="EMBL" id="KKS47994.1"/>
    </source>
</evidence>
<comment type="caution">
    <text evidence="1">The sequence shown here is derived from an EMBL/GenBank/DDBJ whole genome shotgun (WGS) entry which is preliminary data.</text>
</comment>
<gene>
    <name evidence="1" type="ORF">UV09_C0001G0026</name>
</gene>